<proteinExistence type="evidence at transcript level"/>
<feature type="transmembrane region" description="Helical" evidence="5">
    <location>
        <begin position="29"/>
        <end position="47"/>
    </location>
</feature>
<feature type="transmembrane region" description="Helical" evidence="5">
    <location>
        <begin position="131"/>
        <end position="150"/>
    </location>
</feature>
<organism evidence="7">
    <name type="scientific">Riptortus pedestris</name>
    <name type="common">Bean bug</name>
    <dbReference type="NCBI Taxonomy" id="329032"/>
    <lineage>
        <taxon>Eukaryota</taxon>
        <taxon>Metazoa</taxon>
        <taxon>Ecdysozoa</taxon>
        <taxon>Arthropoda</taxon>
        <taxon>Hexapoda</taxon>
        <taxon>Insecta</taxon>
        <taxon>Pterygota</taxon>
        <taxon>Neoptera</taxon>
        <taxon>Paraneoptera</taxon>
        <taxon>Hemiptera</taxon>
        <taxon>Heteroptera</taxon>
        <taxon>Panheteroptera</taxon>
        <taxon>Pentatomomorpha</taxon>
        <taxon>Coreoidea</taxon>
        <taxon>Alydidae</taxon>
        <taxon>Riptortus</taxon>
    </lineage>
</organism>
<dbReference type="Pfam" id="PF13664">
    <property type="entry name" value="DUF4149"/>
    <property type="match status" value="1"/>
</dbReference>
<keyword evidence="3 5" id="KW-1133">Transmembrane helix</keyword>
<protein>
    <recommendedName>
        <fullName evidence="6">TMEM205-like domain-containing protein</fullName>
    </recommendedName>
</protein>
<evidence type="ECO:0000256" key="4">
    <source>
        <dbReference type="ARBA" id="ARBA00023136"/>
    </source>
</evidence>
<dbReference type="EMBL" id="AK418167">
    <property type="protein sequence ID" value="BAN21382.1"/>
    <property type="molecule type" value="mRNA"/>
</dbReference>
<sequence>MTFVSGLALYFSLSRHAFGDVQRVLFPKYFTMNSVLSGITLVAFVKLHDHIVWTPRHYVQVGAVAVCFLVETFARLYVAPQVLTCMTEVRALELEVEGVGKEVGKHSAGALAKCPAYVKAYSTFRRYHGTMAIANVLSMICTTIHFLYLAQFINFS</sequence>
<evidence type="ECO:0000313" key="7">
    <source>
        <dbReference type="EMBL" id="BAN21382.1"/>
    </source>
</evidence>
<evidence type="ECO:0000256" key="2">
    <source>
        <dbReference type="ARBA" id="ARBA00022692"/>
    </source>
</evidence>
<dbReference type="GO" id="GO:0016020">
    <property type="term" value="C:membrane"/>
    <property type="evidence" value="ECO:0007669"/>
    <property type="project" value="UniProtKB-SubCell"/>
</dbReference>
<dbReference type="PANTHER" id="PTHR23241:SF102">
    <property type="entry name" value="LD23009P"/>
    <property type="match status" value="1"/>
</dbReference>
<dbReference type="AlphaFoldDB" id="R4WTY1"/>
<evidence type="ECO:0000259" key="6">
    <source>
        <dbReference type="Pfam" id="PF13664"/>
    </source>
</evidence>
<keyword evidence="2 5" id="KW-0812">Transmembrane</keyword>
<dbReference type="PANTHER" id="PTHR23241">
    <property type="entry name" value="LATE EMBRYOGENESIS ABUNDANT PLANTS LEA-RELATED"/>
    <property type="match status" value="1"/>
</dbReference>
<keyword evidence="4 5" id="KW-0472">Membrane</keyword>
<comment type="subcellular location">
    <subcellularLocation>
        <location evidence="1">Membrane</location>
    </subcellularLocation>
</comment>
<accession>R4WTY1</accession>
<dbReference type="InterPro" id="IPR053009">
    <property type="entry name" value="Xanthocillin_Biosynth-Assoc"/>
</dbReference>
<name>R4WTY1_RIPPE</name>
<reference evidence="7" key="1">
    <citation type="journal article" date="2013" name="PLoS ONE">
        <title>Gene expression in gut symbiotic organ of stinkbug affected by extracellular bacterial symbiont.</title>
        <authorList>
            <person name="Futahashi R."/>
            <person name="Tanaka K."/>
            <person name="Tanahashi M."/>
            <person name="Nikoh N."/>
            <person name="Kikuchi Y."/>
            <person name="Lee B.L."/>
            <person name="Fukatsu T."/>
        </authorList>
    </citation>
    <scope>NUCLEOTIDE SEQUENCE</scope>
    <source>
        <tissue evidence="7">Midgut</tissue>
    </source>
</reference>
<feature type="transmembrane region" description="Helical" evidence="5">
    <location>
        <begin position="59"/>
        <end position="78"/>
    </location>
</feature>
<dbReference type="InterPro" id="IPR025423">
    <property type="entry name" value="TMEM205-like"/>
</dbReference>
<evidence type="ECO:0000256" key="5">
    <source>
        <dbReference type="SAM" id="Phobius"/>
    </source>
</evidence>
<evidence type="ECO:0000256" key="3">
    <source>
        <dbReference type="ARBA" id="ARBA00022989"/>
    </source>
</evidence>
<feature type="domain" description="TMEM205-like" evidence="6">
    <location>
        <begin position="1"/>
        <end position="88"/>
    </location>
</feature>
<evidence type="ECO:0000256" key="1">
    <source>
        <dbReference type="ARBA" id="ARBA00004370"/>
    </source>
</evidence>